<evidence type="ECO:0000256" key="2">
    <source>
        <dbReference type="ARBA" id="ARBA00023002"/>
    </source>
</evidence>
<dbReference type="InterPro" id="IPR016163">
    <property type="entry name" value="Ald_DH_C"/>
</dbReference>
<evidence type="ECO:0000313" key="6">
    <source>
        <dbReference type="Proteomes" id="UP000000328"/>
    </source>
</evidence>
<keyword evidence="3" id="KW-0520">NAD</keyword>
<dbReference type="InterPro" id="IPR015590">
    <property type="entry name" value="Aldehyde_DH_dom"/>
</dbReference>
<dbReference type="FunFam" id="3.40.309.10:FF:000009">
    <property type="entry name" value="Aldehyde dehydrogenase A"/>
    <property type="match status" value="1"/>
</dbReference>
<dbReference type="PATRIC" id="fig|749927.5.peg.6830"/>
<dbReference type="GeneID" id="92874217"/>
<dbReference type="FunFam" id="3.40.605.10:FF:000007">
    <property type="entry name" value="NAD/NADP-dependent betaine aldehyde dehydrogenase"/>
    <property type="match status" value="1"/>
</dbReference>
<dbReference type="InterPro" id="IPR016160">
    <property type="entry name" value="Ald_DH_CS_CYS"/>
</dbReference>
<dbReference type="KEGG" id="amd:AMED_6566"/>
<dbReference type="OrthoDB" id="3802174at2"/>
<organism evidence="5 6">
    <name type="scientific">Amycolatopsis mediterranei (strain U-32)</name>
    <dbReference type="NCBI Taxonomy" id="749927"/>
    <lineage>
        <taxon>Bacteria</taxon>
        <taxon>Bacillati</taxon>
        <taxon>Actinomycetota</taxon>
        <taxon>Actinomycetes</taxon>
        <taxon>Pseudonocardiales</taxon>
        <taxon>Pseudonocardiaceae</taxon>
        <taxon>Amycolatopsis</taxon>
    </lineage>
</organism>
<sequence length="486" mass="50910">MGLLDERDRWSGKVFTGEWTRTGGAAASTEPATGDELGQVGTATADDLARSAAAAAGKAQDWAHAGYRERAAVLRRAAALFEQHRDEIAGWLTREAGKTTTAVELELNLTLDELHEAASLASAPWGTLLPTTQPDRTSIARRVPFGVVAVIAPWNFPLILAMRSVAPALATGNAVVLKPASDTAICCGVVIARLFEEAGLPPGVLHMLPGKGSELGNAVAEDPHIDMISFTGSTPVGRELAKAAAGGFKKFVSELGGNNAFVVLADADVPAAAAAGAFGSFVHQGQVCMAVGRHLVAEKIADAYVEELTRIADGLRVGDPREDVDLGPVINSSQAEHIESVVERSAKAGAKVVAGGRRDDLFVRPTVLAGVTPDMPAFTEEIFGPVAVVTTFTDDDEAVRLANATPYGLVAGVHSGSAARARAVGDRLHAGMVHVNDQTVNDETIAPFGGIGDSGGSSRFGSFVNLDEFTRWQWVTVRDEQSRPQL</sequence>
<reference evidence="5 6" key="1">
    <citation type="journal article" date="2010" name="Cell Res.">
        <title>Complete genome sequence of the rifamycin SV-producing Amycolatopsis mediterranei U32 revealed its genetic characteristics in phylogeny and metabolism.</title>
        <authorList>
            <person name="Zhao W."/>
            <person name="Zhong Y."/>
            <person name="Yuan H."/>
            <person name="Wang J."/>
            <person name="Zheng H."/>
            <person name="Wang Y."/>
            <person name="Cen X."/>
            <person name="Xu F."/>
            <person name="Bai J."/>
            <person name="Han X."/>
            <person name="Lu G."/>
            <person name="Zhu Y."/>
            <person name="Shao Z."/>
            <person name="Yan H."/>
            <person name="Li C."/>
            <person name="Peng N."/>
            <person name="Zhang Z."/>
            <person name="Zhang Y."/>
            <person name="Lin W."/>
            <person name="Fan Y."/>
            <person name="Qin Z."/>
            <person name="Hu Y."/>
            <person name="Zhu B."/>
            <person name="Wang S."/>
            <person name="Ding X."/>
            <person name="Zhao G.P."/>
        </authorList>
    </citation>
    <scope>NUCLEOTIDE SEQUENCE [LARGE SCALE GENOMIC DNA]</scope>
    <source>
        <strain evidence="6">U-32</strain>
    </source>
</reference>
<dbReference type="PROSITE" id="PS00070">
    <property type="entry name" value="ALDEHYDE_DEHYDR_CYS"/>
    <property type="match status" value="1"/>
</dbReference>
<accession>A0A0H3DF85</accession>
<comment type="similarity">
    <text evidence="1">Belongs to the aldehyde dehydrogenase family.</text>
</comment>
<dbReference type="SUPFAM" id="SSF53720">
    <property type="entry name" value="ALDH-like"/>
    <property type="match status" value="1"/>
</dbReference>
<dbReference type="Proteomes" id="UP000000328">
    <property type="component" value="Chromosome"/>
</dbReference>
<dbReference type="AlphaFoldDB" id="A0A0H3DF85"/>
<keyword evidence="2" id="KW-0560">Oxidoreductase</keyword>
<name>A0A0H3DF85_AMYMU</name>
<dbReference type="Gene3D" id="3.40.605.10">
    <property type="entry name" value="Aldehyde Dehydrogenase, Chain A, domain 1"/>
    <property type="match status" value="1"/>
</dbReference>
<dbReference type="Pfam" id="PF00171">
    <property type="entry name" value="Aldedh"/>
    <property type="match status" value="1"/>
</dbReference>
<dbReference type="InterPro" id="IPR016161">
    <property type="entry name" value="Ald_DH/histidinol_DH"/>
</dbReference>
<dbReference type="EMBL" id="CP002000">
    <property type="protein sequence ID" value="ADJ48294.1"/>
    <property type="molecule type" value="Genomic_DNA"/>
</dbReference>
<evidence type="ECO:0000313" key="5">
    <source>
        <dbReference type="EMBL" id="ADJ48294.1"/>
    </source>
</evidence>
<dbReference type="Gene3D" id="3.40.309.10">
    <property type="entry name" value="Aldehyde Dehydrogenase, Chain A, domain 2"/>
    <property type="match status" value="1"/>
</dbReference>
<dbReference type="PANTHER" id="PTHR42986:SF1">
    <property type="entry name" value="BENZALDEHYDE DEHYDROGENASE YFMT"/>
    <property type="match status" value="1"/>
</dbReference>
<evidence type="ECO:0000256" key="3">
    <source>
        <dbReference type="ARBA" id="ARBA00023027"/>
    </source>
</evidence>
<evidence type="ECO:0000256" key="1">
    <source>
        <dbReference type="ARBA" id="ARBA00009986"/>
    </source>
</evidence>
<gene>
    <name evidence="5" type="primary">xylC</name>
    <name evidence="5" type="ordered locus">AMED_6566</name>
</gene>
<dbReference type="HOGENOM" id="CLU_005391_1_0_11"/>
<evidence type="ECO:0000259" key="4">
    <source>
        <dbReference type="Pfam" id="PF00171"/>
    </source>
</evidence>
<dbReference type="GO" id="GO:0016620">
    <property type="term" value="F:oxidoreductase activity, acting on the aldehyde or oxo group of donors, NAD or NADP as acceptor"/>
    <property type="evidence" value="ECO:0007669"/>
    <property type="project" value="InterPro"/>
</dbReference>
<dbReference type="eggNOG" id="COG1012">
    <property type="taxonomic scope" value="Bacteria"/>
</dbReference>
<proteinExistence type="inferred from homology"/>
<protein>
    <submittedName>
        <fullName evidence="5">NAD-dependent aldehyde/benzaldehyde dehydrogenase</fullName>
    </submittedName>
</protein>
<dbReference type="PANTHER" id="PTHR42986">
    <property type="entry name" value="BENZALDEHYDE DEHYDROGENASE YFMT"/>
    <property type="match status" value="1"/>
</dbReference>
<dbReference type="RefSeq" id="WP_013228343.1">
    <property type="nucleotide sequence ID" value="NC_014318.1"/>
</dbReference>
<dbReference type="InterPro" id="IPR016162">
    <property type="entry name" value="Ald_DH_N"/>
</dbReference>
<feature type="domain" description="Aldehyde dehydrogenase" evidence="4">
    <location>
        <begin position="25"/>
        <end position="475"/>
    </location>
</feature>